<dbReference type="SUPFAM" id="SSF50022">
    <property type="entry name" value="ISP domain"/>
    <property type="match status" value="1"/>
</dbReference>
<dbReference type="InterPro" id="IPR037008">
    <property type="entry name" value="bc1_Rieske_TM_sf"/>
</dbReference>
<dbReference type="EMBL" id="KK853383">
    <property type="protein sequence ID" value="KDR08000.1"/>
    <property type="molecule type" value="Genomic_DNA"/>
</dbReference>
<keyword evidence="12" id="KW-0679">Respiratory chain</keyword>
<evidence type="ECO:0000256" key="10">
    <source>
        <dbReference type="ARBA" id="ARBA00023157"/>
    </source>
</evidence>
<dbReference type="OMA" id="KRTWLIA"/>
<name>A0A067QHG5_ZOONE</name>
<gene>
    <name evidence="14" type="ORF">L798_02450</name>
</gene>
<dbReference type="Proteomes" id="UP000027135">
    <property type="component" value="Unassembled WGS sequence"/>
</dbReference>
<evidence type="ECO:0000313" key="15">
    <source>
        <dbReference type="Proteomes" id="UP000027135"/>
    </source>
</evidence>
<evidence type="ECO:0000256" key="8">
    <source>
        <dbReference type="ARBA" id="ARBA00023014"/>
    </source>
</evidence>
<dbReference type="EC" id="7.1.1.8" evidence="11"/>
<dbReference type="FunFam" id="2.102.10.10:FF:000001">
    <property type="entry name" value="Cytochrome b-c1 complex subunit Rieske, mitochondrial"/>
    <property type="match status" value="1"/>
</dbReference>
<proteinExistence type="inferred from homology"/>
<keyword evidence="11" id="KW-0813">Transport</keyword>
<dbReference type="GO" id="GO:0051537">
    <property type="term" value="F:2 iron, 2 sulfur cluster binding"/>
    <property type="evidence" value="ECO:0007669"/>
    <property type="project" value="UniProtKB-KW"/>
</dbReference>
<dbReference type="InterPro" id="IPR004192">
    <property type="entry name" value="Rieske_TM"/>
</dbReference>
<dbReference type="GO" id="GO:0008121">
    <property type="term" value="F:quinol-cytochrome-c reductase activity"/>
    <property type="evidence" value="ECO:0007669"/>
    <property type="project" value="UniProtKB-EC"/>
</dbReference>
<dbReference type="PANTHER" id="PTHR10134">
    <property type="entry name" value="CYTOCHROME B-C1 COMPLEX SUBUNIT RIESKE, MITOCHONDRIAL"/>
    <property type="match status" value="1"/>
</dbReference>
<dbReference type="Pfam" id="PF09165">
    <property type="entry name" value="Ubiq-Cytc-red_N"/>
    <property type="match status" value="1"/>
</dbReference>
<dbReference type="InterPro" id="IPR036922">
    <property type="entry name" value="Rieske_2Fe-2S_sf"/>
</dbReference>
<dbReference type="GO" id="GO:0046872">
    <property type="term" value="F:metal ion binding"/>
    <property type="evidence" value="ECO:0007669"/>
    <property type="project" value="UniProtKB-KW"/>
</dbReference>
<comment type="cofactor">
    <cofactor evidence="11">
        <name>[2Fe-2S] cluster</name>
        <dbReference type="ChEBI" id="CHEBI:190135"/>
    </cofactor>
    <text evidence="11">Binds 1 [2Fe-2S] cluster per subunit.</text>
</comment>
<dbReference type="PROSITE" id="PS51296">
    <property type="entry name" value="RIESKE"/>
    <property type="match status" value="1"/>
</dbReference>
<dbReference type="eggNOG" id="KOG1671">
    <property type="taxonomic scope" value="Eukaryota"/>
</dbReference>
<evidence type="ECO:0000256" key="7">
    <source>
        <dbReference type="ARBA" id="ARBA00023004"/>
    </source>
</evidence>
<organism evidence="14 15">
    <name type="scientific">Zootermopsis nevadensis</name>
    <name type="common">Dampwood termite</name>
    <dbReference type="NCBI Taxonomy" id="136037"/>
    <lineage>
        <taxon>Eukaryota</taxon>
        <taxon>Metazoa</taxon>
        <taxon>Ecdysozoa</taxon>
        <taxon>Arthropoda</taxon>
        <taxon>Hexapoda</taxon>
        <taxon>Insecta</taxon>
        <taxon>Pterygota</taxon>
        <taxon>Neoptera</taxon>
        <taxon>Polyneoptera</taxon>
        <taxon>Dictyoptera</taxon>
        <taxon>Blattodea</taxon>
        <taxon>Blattoidea</taxon>
        <taxon>Termitoidae</taxon>
        <taxon>Termopsidae</taxon>
        <taxon>Zootermopsis</taxon>
    </lineage>
</organism>
<keyword evidence="15" id="KW-1185">Reference proteome</keyword>
<feature type="domain" description="Rieske" evidence="13">
    <location>
        <begin position="182"/>
        <end position="270"/>
    </location>
</feature>
<dbReference type="Gene3D" id="2.10.210.10">
    <property type="entry name" value="Cytochrome Bc1 Complex, Chain I"/>
    <property type="match status" value="1"/>
</dbReference>
<dbReference type="CDD" id="cd03470">
    <property type="entry name" value="Rieske_cytochrome_bc1"/>
    <property type="match status" value="1"/>
</dbReference>
<dbReference type="Gene3D" id="2.102.10.10">
    <property type="entry name" value="Rieske [2Fe-2S] iron-sulphur domain"/>
    <property type="match status" value="1"/>
</dbReference>
<dbReference type="InParanoid" id="A0A067QHG5"/>
<dbReference type="Gene3D" id="1.20.5.270">
    <property type="entry name" value="Ubiquinol cytochrome reductase, transmembrane domain"/>
    <property type="match status" value="1"/>
</dbReference>
<dbReference type="NCBIfam" id="TIGR01416">
    <property type="entry name" value="Rieske_proteo"/>
    <property type="match status" value="1"/>
</dbReference>
<sequence length="272" mass="29225">MINIVSRSANLAPYLKASTQAVASHIKQLNPAVPSPVKIVVPPALELLTSFSLSNSLPSAPVRALSGPGVTTQVRFAHTDIQIPDFSAYRRKDVQDITAVTRRSEDARKSFSYLVVGGGAVVGAYAAKTLVGEFISSMSATADVLALAKIEVKLGDIPEGKSVTFKWRGKPLFIRHRTPSEIQTERSVDVPSLRDPQHDADRVQEAEWLVIIGVCTHLGCVPIANAGDFGGYYCPCHGSHYDSSGRIRKGPAPLNLEVPHYEFPGDGTIIVG</sequence>
<comment type="catalytic activity">
    <reaction evidence="11">
        <text>a quinol + 2 Fe(III)-[cytochrome c](out) = a quinone + 2 Fe(II)-[cytochrome c](out) + 2 H(+)(out)</text>
        <dbReference type="Rhea" id="RHEA:11484"/>
        <dbReference type="Rhea" id="RHEA-COMP:10350"/>
        <dbReference type="Rhea" id="RHEA-COMP:14399"/>
        <dbReference type="ChEBI" id="CHEBI:15378"/>
        <dbReference type="ChEBI" id="CHEBI:24646"/>
        <dbReference type="ChEBI" id="CHEBI:29033"/>
        <dbReference type="ChEBI" id="CHEBI:29034"/>
        <dbReference type="ChEBI" id="CHEBI:132124"/>
        <dbReference type="EC" id="7.1.1.8"/>
    </reaction>
</comment>
<evidence type="ECO:0000256" key="2">
    <source>
        <dbReference type="ARBA" id="ARBA00010651"/>
    </source>
</evidence>
<evidence type="ECO:0000256" key="4">
    <source>
        <dbReference type="ARBA" id="ARBA00022714"/>
    </source>
</evidence>
<evidence type="ECO:0000256" key="11">
    <source>
        <dbReference type="RuleBase" id="RU004494"/>
    </source>
</evidence>
<dbReference type="OrthoDB" id="1637982at2759"/>
<dbReference type="InterPro" id="IPR015248">
    <property type="entry name" value="UQCRFS1_N"/>
</dbReference>
<evidence type="ECO:0000259" key="13">
    <source>
        <dbReference type="PROSITE" id="PS51296"/>
    </source>
</evidence>
<evidence type="ECO:0000313" key="14">
    <source>
        <dbReference type="EMBL" id="KDR08000.1"/>
    </source>
</evidence>
<evidence type="ECO:0000256" key="6">
    <source>
        <dbReference type="ARBA" id="ARBA00022989"/>
    </source>
</evidence>
<evidence type="ECO:0000256" key="5">
    <source>
        <dbReference type="ARBA" id="ARBA00022723"/>
    </source>
</evidence>
<keyword evidence="6" id="KW-1133">Transmembrane helix</keyword>
<comment type="miscellaneous">
    <text evidence="11">The Rieske protein is a high potential 2Fe-2S protein.</text>
</comment>
<evidence type="ECO:0000256" key="9">
    <source>
        <dbReference type="ARBA" id="ARBA00023136"/>
    </source>
</evidence>
<keyword evidence="7" id="KW-0408">Iron</keyword>
<dbReference type="PRINTS" id="PR00162">
    <property type="entry name" value="RIESKE"/>
</dbReference>
<keyword evidence="10" id="KW-1015">Disulfide bond</keyword>
<protein>
    <recommendedName>
        <fullName evidence="11">Cytochrome b-c1 complex subunit Rieske, mitochondrial</fullName>
        <ecNumber evidence="11">7.1.1.8</ecNumber>
    </recommendedName>
</protein>
<dbReference type="Pfam" id="PF00355">
    <property type="entry name" value="Rieske"/>
    <property type="match status" value="1"/>
</dbReference>
<evidence type="ECO:0000256" key="1">
    <source>
        <dbReference type="ARBA" id="ARBA00004167"/>
    </source>
</evidence>
<reference evidence="14 15" key="1">
    <citation type="journal article" date="2014" name="Nat. Commun.">
        <title>Molecular traces of alternative social organization in a termite genome.</title>
        <authorList>
            <person name="Terrapon N."/>
            <person name="Li C."/>
            <person name="Robertson H.M."/>
            <person name="Ji L."/>
            <person name="Meng X."/>
            <person name="Booth W."/>
            <person name="Chen Z."/>
            <person name="Childers C.P."/>
            <person name="Glastad K.M."/>
            <person name="Gokhale K."/>
            <person name="Gowin J."/>
            <person name="Gronenberg W."/>
            <person name="Hermansen R.A."/>
            <person name="Hu H."/>
            <person name="Hunt B.G."/>
            <person name="Huylmans A.K."/>
            <person name="Khalil S.M."/>
            <person name="Mitchell R.D."/>
            <person name="Munoz-Torres M.C."/>
            <person name="Mustard J.A."/>
            <person name="Pan H."/>
            <person name="Reese J.T."/>
            <person name="Scharf M.E."/>
            <person name="Sun F."/>
            <person name="Vogel H."/>
            <person name="Xiao J."/>
            <person name="Yang W."/>
            <person name="Yang Z."/>
            <person name="Yang Z."/>
            <person name="Zhou J."/>
            <person name="Zhu J."/>
            <person name="Brent C.S."/>
            <person name="Elsik C.G."/>
            <person name="Goodisman M.A."/>
            <person name="Liberles D.A."/>
            <person name="Roe R.M."/>
            <person name="Vargo E.L."/>
            <person name="Vilcinskas A."/>
            <person name="Wang J."/>
            <person name="Bornberg-Bauer E."/>
            <person name="Korb J."/>
            <person name="Zhang G."/>
            <person name="Liebig J."/>
        </authorList>
    </citation>
    <scope>NUCLEOTIDE SEQUENCE [LARGE SCALE GENOMIC DNA]</scope>
    <source>
        <tissue evidence="14">Whole organism</tissue>
    </source>
</reference>
<keyword evidence="3" id="KW-0812">Transmembrane</keyword>
<comment type="subcellular location">
    <subcellularLocation>
        <location evidence="1">Membrane</location>
        <topology evidence="1">Single-pass membrane protein</topology>
    </subcellularLocation>
    <subcellularLocation>
        <location evidence="12">Mitochondrion inner membrane</location>
    </subcellularLocation>
</comment>
<keyword evidence="5" id="KW-0479">Metal-binding</keyword>
<keyword evidence="8" id="KW-0411">Iron-sulfur</keyword>
<evidence type="ECO:0000256" key="12">
    <source>
        <dbReference type="RuleBase" id="RU004495"/>
    </source>
</evidence>
<keyword evidence="11" id="KW-0249">Electron transport</keyword>
<dbReference type="InterPro" id="IPR006317">
    <property type="entry name" value="Ubiquinol_cyt_c_Rdtase_Fe-S-su"/>
</dbReference>
<dbReference type="STRING" id="136037.A0A067QHG5"/>
<dbReference type="Pfam" id="PF02921">
    <property type="entry name" value="UCR_TM"/>
    <property type="match status" value="1"/>
</dbReference>
<dbReference type="GO" id="GO:0005743">
    <property type="term" value="C:mitochondrial inner membrane"/>
    <property type="evidence" value="ECO:0007669"/>
    <property type="project" value="UniProtKB-SubCell"/>
</dbReference>
<dbReference type="FunCoup" id="A0A067QHG5">
    <property type="interactions" value="1507"/>
</dbReference>
<dbReference type="InterPro" id="IPR005805">
    <property type="entry name" value="Rieske_Fe-S_prot_C"/>
</dbReference>
<accession>A0A067QHG5</accession>
<keyword evidence="4" id="KW-0001">2Fe-2S</keyword>
<dbReference type="InterPro" id="IPR017941">
    <property type="entry name" value="Rieske_2Fe-2S"/>
</dbReference>
<dbReference type="AlphaFoldDB" id="A0A067QHG5"/>
<dbReference type="FunFam" id="1.20.5.270:FF:000001">
    <property type="entry name" value="Cytochrome b-c1 complex subunit Rieske, mitochondrial"/>
    <property type="match status" value="1"/>
</dbReference>
<dbReference type="InterPro" id="IPR014349">
    <property type="entry name" value="Rieske_Fe-S_prot"/>
</dbReference>
<evidence type="ECO:0000256" key="3">
    <source>
        <dbReference type="ARBA" id="ARBA00022692"/>
    </source>
</evidence>
<comment type="similarity">
    <text evidence="2">Belongs to the Rieske iron-sulfur protein family.</text>
</comment>
<keyword evidence="9" id="KW-0472">Membrane</keyword>
<dbReference type="SUPFAM" id="SSF81502">
    <property type="entry name" value="ISP transmembrane anchor"/>
    <property type="match status" value="1"/>
</dbReference>
<keyword evidence="12" id="KW-0496">Mitochondrion</keyword>